<comment type="similarity">
    <text evidence="17">Belongs to the NnrD/CARKD family.</text>
</comment>
<comment type="cofactor">
    <cofactor evidence="18 19">
        <name>K(+)</name>
        <dbReference type="ChEBI" id="CHEBI:29103"/>
    </cofactor>
    <text evidence="18 19">Binds 1 potassium ion per subunit.</text>
</comment>
<feature type="domain" description="YjeF N-terminal" evidence="21">
    <location>
        <begin position="12"/>
        <end position="205"/>
    </location>
</feature>
<dbReference type="Pfam" id="PF01256">
    <property type="entry name" value="Carb_kinase"/>
    <property type="match status" value="1"/>
</dbReference>
<dbReference type="EMBL" id="VFSU01000034">
    <property type="protein sequence ID" value="TPE58629.1"/>
    <property type="molecule type" value="Genomic_DNA"/>
</dbReference>
<dbReference type="PROSITE" id="PS51385">
    <property type="entry name" value="YJEF_N"/>
    <property type="match status" value="1"/>
</dbReference>
<evidence type="ECO:0000256" key="11">
    <source>
        <dbReference type="ARBA" id="ARBA00023235"/>
    </source>
</evidence>
<dbReference type="GO" id="GO:0046496">
    <property type="term" value="P:nicotinamide nucleotide metabolic process"/>
    <property type="evidence" value="ECO:0007669"/>
    <property type="project" value="UniProtKB-UniRule"/>
</dbReference>
<keyword evidence="5 18" id="KW-0479">Metal-binding</keyword>
<dbReference type="EC" id="5.1.99.6" evidence="19"/>
<dbReference type="GO" id="GO:0110051">
    <property type="term" value="P:metabolite repair"/>
    <property type="evidence" value="ECO:0007669"/>
    <property type="project" value="TreeGrafter"/>
</dbReference>
<dbReference type="GO" id="GO:0005524">
    <property type="term" value="F:ATP binding"/>
    <property type="evidence" value="ECO:0007669"/>
    <property type="project" value="UniProtKB-UniRule"/>
</dbReference>
<comment type="catalytic activity">
    <reaction evidence="2 18 19">
        <text>(6R)-NADPHX = (6S)-NADPHX</text>
        <dbReference type="Rhea" id="RHEA:32227"/>
        <dbReference type="ChEBI" id="CHEBI:64076"/>
        <dbReference type="ChEBI" id="CHEBI:64077"/>
        <dbReference type="EC" id="5.1.99.6"/>
    </reaction>
</comment>
<comment type="similarity">
    <text evidence="4 19">In the C-terminal section; belongs to the NnrD/CARKD family.</text>
</comment>
<dbReference type="PROSITE" id="PS51383">
    <property type="entry name" value="YJEF_C_3"/>
    <property type="match status" value="1"/>
</dbReference>
<comment type="similarity">
    <text evidence="18">Belongs to the NnrE/AIBP family.</text>
</comment>
<evidence type="ECO:0000256" key="3">
    <source>
        <dbReference type="ARBA" id="ARBA00006001"/>
    </source>
</evidence>
<keyword evidence="7 17" id="KW-0067">ATP-binding</keyword>
<evidence type="ECO:0000256" key="5">
    <source>
        <dbReference type="ARBA" id="ARBA00022723"/>
    </source>
</evidence>
<keyword evidence="10 17" id="KW-0520">NAD</keyword>
<evidence type="ECO:0000256" key="19">
    <source>
        <dbReference type="PIRNR" id="PIRNR017184"/>
    </source>
</evidence>
<dbReference type="GO" id="GO:0052856">
    <property type="term" value="F:NAD(P)HX epimerase activity"/>
    <property type="evidence" value="ECO:0007669"/>
    <property type="project" value="UniProtKB-UniRule"/>
</dbReference>
<dbReference type="InterPro" id="IPR000631">
    <property type="entry name" value="CARKD"/>
</dbReference>
<gene>
    <name evidence="17" type="primary">nnrD</name>
    <name evidence="18" type="synonym">nnrE</name>
    <name evidence="22" type="ORF">FJQ54_16380</name>
</gene>
<feature type="domain" description="YjeF C-terminal" evidence="20">
    <location>
        <begin position="209"/>
        <end position="475"/>
    </location>
</feature>
<feature type="binding site" evidence="18">
    <location>
        <position position="115"/>
    </location>
    <ligand>
        <name>K(+)</name>
        <dbReference type="ChEBI" id="CHEBI:29103"/>
    </ligand>
</feature>
<evidence type="ECO:0000256" key="12">
    <source>
        <dbReference type="ARBA" id="ARBA00023239"/>
    </source>
</evidence>
<comment type="subunit">
    <text evidence="17">Homotetramer.</text>
</comment>
<comment type="function">
    <text evidence="14 19">Bifunctional enzyme that catalyzes the epimerization of the S- and R-forms of NAD(P)HX and the dehydration of the S-form of NAD(P)HX at the expense of ADP, which is converted to AMP. This allows the repair of both epimers of NAD(P)HX, a damaged form of NAD(P)H that is a result of enzymatic or heat-dependent hydration.</text>
</comment>
<feature type="binding site" evidence="17">
    <location>
        <position position="306"/>
    </location>
    <ligand>
        <name>(6S)-NADPHX</name>
        <dbReference type="ChEBI" id="CHEBI:64076"/>
    </ligand>
</feature>
<evidence type="ECO:0000256" key="1">
    <source>
        <dbReference type="ARBA" id="ARBA00000013"/>
    </source>
</evidence>
<dbReference type="SUPFAM" id="SSF64153">
    <property type="entry name" value="YjeF N-terminal domain-like"/>
    <property type="match status" value="1"/>
</dbReference>
<comment type="function">
    <text evidence="17">Catalyzes the dehydration of the S-form of NAD(P)HX at the expense of ADP, which is converted to AMP. Together with NAD(P)HX epimerase, which catalyzes the epimerization of the S- and R-forms, the enzyme allows the repair of both epimers of NAD(P)HX, a damaged form of NAD(P)H that is a result of enzymatic or heat-dependent hydration.</text>
</comment>
<evidence type="ECO:0000259" key="20">
    <source>
        <dbReference type="PROSITE" id="PS51383"/>
    </source>
</evidence>
<dbReference type="EC" id="4.2.1.136" evidence="19"/>
<evidence type="ECO:0000256" key="18">
    <source>
        <dbReference type="HAMAP-Rule" id="MF_01966"/>
    </source>
</evidence>
<dbReference type="OrthoDB" id="9806925at2"/>
<dbReference type="RefSeq" id="WP_140929481.1">
    <property type="nucleotide sequence ID" value="NZ_VFSU01000034.1"/>
</dbReference>
<keyword evidence="13" id="KW-0511">Multifunctional enzyme</keyword>
<organism evidence="22 23">
    <name type="scientific">Sandaracinobacter neustonicus</name>
    <dbReference type="NCBI Taxonomy" id="1715348"/>
    <lineage>
        <taxon>Bacteria</taxon>
        <taxon>Pseudomonadati</taxon>
        <taxon>Pseudomonadota</taxon>
        <taxon>Alphaproteobacteria</taxon>
        <taxon>Sphingomonadales</taxon>
        <taxon>Sphingosinicellaceae</taxon>
        <taxon>Sandaracinobacter</taxon>
    </lineage>
</organism>
<keyword evidence="11 18" id="KW-0413">Isomerase</keyword>
<evidence type="ECO:0000313" key="23">
    <source>
        <dbReference type="Proteomes" id="UP000319897"/>
    </source>
</evidence>
<feature type="binding site" evidence="18">
    <location>
        <position position="148"/>
    </location>
    <ligand>
        <name>(6S)-NADPHX</name>
        <dbReference type="ChEBI" id="CHEBI:64076"/>
    </ligand>
</feature>
<comment type="catalytic activity">
    <reaction evidence="16 17 19">
        <text>(6S)-NADPHX + ADP = AMP + phosphate + NADPH + H(+)</text>
        <dbReference type="Rhea" id="RHEA:32235"/>
        <dbReference type="ChEBI" id="CHEBI:15378"/>
        <dbReference type="ChEBI" id="CHEBI:43474"/>
        <dbReference type="ChEBI" id="CHEBI:57783"/>
        <dbReference type="ChEBI" id="CHEBI:64076"/>
        <dbReference type="ChEBI" id="CHEBI:456215"/>
        <dbReference type="ChEBI" id="CHEBI:456216"/>
        <dbReference type="EC" id="4.2.1.136"/>
    </reaction>
</comment>
<comment type="function">
    <text evidence="18">Catalyzes the epimerization of the S- and R-forms of NAD(P)HX, a damaged form of NAD(P)H that is a result of enzymatic or heat-dependent hydration. This is a prerequisite for the S-specific NAD(P)H-hydrate dehydratase to allow the repair of both epimers of NAD(P)HX.</text>
</comment>
<evidence type="ECO:0000256" key="10">
    <source>
        <dbReference type="ARBA" id="ARBA00023027"/>
    </source>
</evidence>
<feature type="binding site" evidence="18">
    <location>
        <position position="60"/>
    </location>
    <ligand>
        <name>K(+)</name>
        <dbReference type="ChEBI" id="CHEBI:29103"/>
    </ligand>
</feature>
<evidence type="ECO:0000256" key="2">
    <source>
        <dbReference type="ARBA" id="ARBA00000909"/>
    </source>
</evidence>
<feature type="binding site" evidence="18">
    <location>
        <begin position="59"/>
        <end position="63"/>
    </location>
    <ligand>
        <name>(6S)-NADPHX</name>
        <dbReference type="ChEBI" id="CHEBI:64076"/>
    </ligand>
</feature>
<comment type="cofactor">
    <cofactor evidence="17">
        <name>Mg(2+)</name>
        <dbReference type="ChEBI" id="CHEBI:18420"/>
    </cofactor>
</comment>
<dbReference type="InterPro" id="IPR029056">
    <property type="entry name" value="Ribokinase-like"/>
</dbReference>
<evidence type="ECO:0000256" key="13">
    <source>
        <dbReference type="ARBA" id="ARBA00023268"/>
    </source>
</evidence>
<feature type="binding site" evidence="17">
    <location>
        <position position="244"/>
    </location>
    <ligand>
        <name>(6S)-NADPHX</name>
        <dbReference type="ChEBI" id="CHEBI:64076"/>
    </ligand>
</feature>
<proteinExistence type="inferred from homology"/>
<comment type="caution">
    <text evidence="17">Lacks conserved residue(s) required for the propagation of feature annotation.</text>
</comment>
<evidence type="ECO:0000256" key="7">
    <source>
        <dbReference type="ARBA" id="ARBA00022840"/>
    </source>
</evidence>
<dbReference type="HAMAP" id="MF_01965">
    <property type="entry name" value="NADHX_dehydratase"/>
    <property type="match status" value="1"/>
</dbReference>
<evidence type="ECO:0000256" key="9">
    <source>
        <dbReference type="ARBA" id="ARBA00022958"/>
    </source>
</evidence>
<evidence type="ECO:0000259" key="21">
    <source>
        <dbReference type="PROSITE" id="PS51385"/>
    </source>
</evidence>
<evidence type="ECO:0000313" key="22">
    <source>
        <dbReference type="EMBL" id="TPE58629.1"/>
    </source>
</evidence>
<comment type="catalytic activity">
    <reaction evidence="1 18 19">
        <text>(6R)-NADHX = (6S)-NADHX</text>
        <dbReference type="Rhea" id="RHEA:32215"/>
        <dbReference type="ChEBI" id="CHEBI:64074"/>
        <dbReference type="ChEBI" id="CHEBI:64075"/>
        <dbReference type="EC" id="5.1.99.6"/>
    </reaction>
</comment>
<keyword evidence="8 17" id="KW-0521">NADP</keyword>
<keyword evidence="6 17" id="KW-0547">Nucleotide-binding</keyword>
<dbReference type="InterPro" id="IPR004443">
    <property type="entry name" value="YjeF_N_dom"/>
</dbReference>
<evidence type="ECO:0000256" key="17">
    <source>
        <dbReference type="HAMAP-Rule" id="MF_01965"/>
    </source>
</evidence>
<feature type="binding site" evidence="18">
    <location>
        <position position="151"/>
    </location>
    <ligand>
        <name>K(+)</name>
        <dbReference type="ChEBI" id="CHEBI:29103"/>
    </ligand>
</feature>
<dbReference type="NCBIfam" id="TIGR00196">
    <property type="entry name" value="yjeF_cterm"/>
    <property type="match status" value="1"/>
</dbReference>
<name>A0A501XDV0_9SPHN</name>
<sequence>MRAQPILSAAAIRAAEAAWFANGGDSFALMQRAAGEVARAAATRLPPGGRVLVLAGPGNNGGDGYVAARLLADAGFAVQVTALAAPGAGDAARAAGEWCGATGPADPARFDLIVDALFGIGLARPLEGEAERLVLAANASGAPILAVDIPSGVDADTGAVPGVAINAVETMTFHTAKPGHLLLPGRLHTGRLQIADIGLPPAQGTPLALNGPGLWRLPVPDADTHKYARGGVLVWSGPVLATGASRLAATAALRAGAGAVTLVGDREALLVQAAHVTAVMLAEGDAQGFGRLAASPKVKALCVGPGAGPQARCVAGAALQSGKPLLLDADALTAFAGEAEHLARLIRRHDRPVLLTPHEGEFARLFPGLSGSKLARAQAAAALSGAVVILKGADGVIAAPDGRAAITANAPGWLATAGSGDVLAGIATGMLAQGIPGFEAAAAACFLHGEAGGRLGPGLISEDLCGPVLREVLAALI</sequence>
<comment type="caution">
    <text evidence="22">The sequence shown here is derived from an EMBL/GenBank/DDBJ whole genome shotgun (WGS) entry which is preliminary data.</text>
</comment>
<dbReference type="PANTHER" id="PTHR12592">
    <property type="entry name" value="ATP-DEPENDENT (S)-NAD(P)H-HYDRATE DEHYDRATASE FAMILY MEMBER"/>
    <property type="match status" value="1"/>
</dbReference>
<reference evidence="22 23" key="1">
    <citation type="submission" date="2019-06" db="EMBL/GenBank/DDBJ databases">
        <authorList>
            <person name="Lee I."/>
            <person name="Jang G.I."/>
            <person name="Hwang C.Y."/>
        </authorList>
    </citation>
    <scope>NUCLEOTIDE SEQUENCE [LARGE SCALE GENOMIC DNA]</scope>
    <source>
        <strain evidence="22 23">PAMC 28131</strain>
    </source>
</reference>
<evidence type="ECO:0000256" key="4">
    <source>
        <dbReference type="ARBA" id="ARBA00009524"/>
    </source>
</evidence>
<dbReference type="Gene3D" id="3.40.50.10260">
    <property type="entry name" value="YjeF N-terminal domain"/>
    <property type="match status" value="1"/>
</dbReference>
<dbReference type="Pfam" id="PF03853">
    <property type="entry name" value="YjeF_N"/>
    <property type="match status" value="1"/>
</dbReference>
<dbReference type="GO" id="GO:0052855">
    <property type="term" value="F:ADP-dependent NAD(P)H-hydrate dehydratase activity"/>
    <property type="evidence" value="ECO:0007669"/>
    <property type="project" value="UniProtKB-UniRule"/>
</dbReference>
<keyword evidence="9 18" id="KW-0630">Potassium</keyword>
<dbReference type="CDD" id="cd01171">
    <property type="entry name" value="YXKO-related"/>
    <property type="match status" value="1"/>
</dbReference>
<dbReference type="SUPFAM" id="SSF53613">
    <property type="entry name" value="Ribokinase-like"/>
    <property type="match status" value="1"/>
</dbReference>
<dbReference type="PIRSF" id="PIRSF017184">
    <property type="entry name" value="Nnr"/>
    <property type="match status" value="1"/>
</dbReference>
<dbReference type="HAMAP" id="MF_01966">
    <property type="entry name" value="NADHX_epimerase"/>
    <property type="match status" value="1"/>
</dbReference>
<comment type="similarity">
    <text evidence="3 19">In the N-terminal section; belongs to the NnrE/AIBP family.</text>
</comment>
<dbReference type="PANTHER" id="PTHR12592:SF0">
    <property type="entry name" value="ATP-DEPENDENT (S)-NAD(P)H-HYDRATE DEHYDRATASE"/>
    <property type="match status" value="1"/>
</dbReference>
<evidence type="ECO:0000256" key="16">
    <source>
        <dbReference type="ARBA" id="ARBA00049209"/>
    </source>
</evidence>
<dbReference type="Gene3D" id="3.40.1190.20">
    <property type="match status" value="1"/>
</dbReference>
<accession>A0A501XDV0</accession>
<evidence type="ECO:0000256" key="8">
    <source>
        <dbReference type="ARBA" id="ARBA00022857"/>
    </source>
</evidence>
<feature type="binding site" evidence="17">
    <location>
        <position position="358"/>
    </location>
    <ligand>
        <name>(6S)-NADPHX</name>
        <dbReference type="ChEBI" id="CHEBI:64076"/>
    </ligand>
</feature>
<dbReference type="NCBIfam" id="TIGR00197">
    <property type="entry name" value="yjeF_nterm"/>
    <property type="match status" value="1"/>
</dbReference>
<dbReference type="InterPro" id="IPR036652">
    <property type="entry name" value="YjeF_N_dom_sf"/>
</dbReference>
<feature type="binding site" evidence="18">
    <location>
        <begin position="119"/>
        <end position="125"/>
    </location>
    <ligand>
        <name>(6S)-NADPHX</name>
        <dbReference type="ChEBI" id="CHEBI:64076"/>
    </ligand>
</feature>
<dbReference type="InterPro" id="IPR030677">
    <property type="entry name" value="Nnr"/>
</dbReference>
<keyword evidence="23" id="KW-1185">Reference proteome</keyword>
<dbReference type="Proteomes" id="UP000319897">
    <property type="component" value="Unassembled WGS sequence"/>
</dbReference>
<dbReference type="AlphaFoldDB" id="A0A501XDV0"/>
<evidence type="ECO:0000256" key="6">
    <source>
        <dbReference type="ARBA" id="ARBA00022741"/>
    </source>
</evidence>
<protein>
    <recommendedName>
        <fullName evidence="19">Bifunctional NAD(P)H-hydrate repair enzyme</fullName>
    </recommendedName>
    <alternativeName>
        <fullName evidence="19">Nicotinamide nucleotide repair protein</fullName>
    </alternativeName>
    <domain>
        <recommendedName>
            <fullName evidence="19">ADP-dependent (S)-NAD(P)H-hydrate dehydratase</fullName>
            <ecNumber evidence="19">4.2.1.136</ecNumber>
        </recommendedName>
        <alternativeName>
            <fullName evidence="19">ADP-dependent NAD(P)HX dehydratase</fullName>
        </alternativeName>
    </domain>
    <domain>
        <recommendedName>
            <fullName evidence="19">NAD(P)H-hydrate epimerase</fullName>
            <ecNumber evidence="19">5.1.99.6</ecNumber>
        </recommendedName>
    </domain>
</protein>
<feature type="binding site" evidence="17">
    <location>
        <position position="420"/>
    </location>
    <ligand>
        <name>AMP</name>
        <dbReference type="ChEBI" id="CHEBI:456215"/>
    </ligand>
</feature>
<dbReference type="GO" id="GO:0046872">
    <property type="term" value="F:metal ion binding"/>
    <property type="evidence" value="ECO:0007669"/>
    <property type="project" value="UniProtKB-UniRule"/>
</dbReference>
<keyword evidence="12 17" id="KW-0456">Lyase</keyword>
<evidence type="ECO:0000256" key="15">
    <source>
        <dbReference type="ARBA" id="ARBA00048238"/>
    </source>
</evidence>
<comment type="catalytic activity">
    <reaction evidence="15 17 19">
        <text>(6S)-NADHX + ADP = AMP + phosphate + NADH + H(+)</text>
        <dbReference type="Rhea" id="RHEA:32223"/>
        <dbReference type="ChEBI" id="CHEBI:15378"/>
        <dbReference type="ChEBI" id="CHEBI:43474"/>
        <dbReference type="ChEBI" id="CHEBI:57945"/>
        <dbReference type="ChEBI" id="CHEBI:64074"/>
        <dbReference type="ChEBI" id="CHEBI:456215"/>
        <dbReference type="ChEBI" id="CHEBI:456216"/>
        <dbReference type="EC" id="4.2.1.136"/>
    </reaction>
</comment>
<evidence type="ECO:0000256" key="14">
    <source>
        <dbReference type="ARBA" id="ARBA00025153"/>
    </source>
</evidence>
<feature type="binding site" evidence="17">
    <location>
        <position position="421"/>
    </location>
    <ligand>
        <name>(6S)-NADPHX</name>
        <dbReference type="ChEBI" id="CHEBI:64076"/>
    </ligand>
</feature>